<evidence type="ECO:0000313" key="2">
    <source>
        <dbReference type="Proteomes" id="UP000789831"/>
    </source>
</evidence>
<dbReference type="AlphaFoldDB" id="A0A9N9N4S7"/>
<gene>
    <name evidence="1" type="ORF">AGERDE_LOCUS13512</name>
</gene>
<dbReference type="OrthoDB" id="2382642at2759"/>
<keyword evidence="2" id="KW-1185">Reference proteome</keyword>
<evidence type="ECO:0000313" key="1">
    <source>
        <dbReference type="EMBL" id="CAG8701102.1"/>
    </source>
</evidence>
<reference evidence="1" key="1">
    <citation type="submission" date="2021-06" db="EMBL/GenBank/DDBJ databases">
        <authorList>
            <person name="Kallberg Y."/>
            <person name="Tangrot J."/>
            <person name="Rosling A."/>
        </authorList>
    </citation>
    <scope>NUCLEOTIDE SEQUENCE</scope>
    <source>
        <strain evidence="1">MT106</strain>
    </source>
</reference>
<sequence>MRFTAHNNSRKTNTKPYLLSQKSKGRYYQKIIASLTQIVYIAFVKSEPINEKIVQKGKAISKLDNAGTFQT</sequence>
<dbReference type="EMBL" id="CAJVPL010018155">
    <property type="protein sequence ID" value="CAG8701102.1"/>
    <property type="molecule type" value="Genomic_DNA"/>
</dbReference>
<protein>
    <submittedName>
        <fullName evidence="1">5119_t:CDS:1</fullName>
    </submittedName>
</protein>
<dbReference type="Proteomes" id="UP000789831">
    <property type="component" value="Unassembled WGS sequence"/>
</dbReference>
<proteinExistence type="predicted"/>
<organism evidence="1 2">
    <name type="scientific">Ambispora gerdemannii</name>
    <dbReference type="NCBI Taxonomy" id="144530"/>
    <lineage>
        <taxon>Eukaryota</taxon>
        <taxon>Fungi</taxon>
        <taxon>Fungi incertae sedis</taxon>
        <taxon>Mucoromycota</taxon>
        <taxon>Glomeromycotina</taxon>
        <taxon>Glomeromycetes</taxon>
        <taxon>Archaeosporales</taxon>
        <taxon>Ambisporaceae</taxon>
        <taxon>Ambispora</taxon>
    </lineage>
</organism>
<comment type="caution">
    <text evidence="1">The sequence shown here is derived from an EMBL/GenBank/DDBJ whole genome shotgun (WGS) entry which is preliminary data.</text>
</comment>
<accession>A0A9N9N4S7</accession>
<feature type="non-terminal residue" evidence="1">
    <location>
        <position position="71"/>
    </location>
</feature>
<name>A0A9N9N4S7_9GLOM</name>